<name>A0A1B9G6Z2_9TREE</name>
<proteinExistence type="predicted"/>
<dbReference type="VEuPathDB" id="FungiDB:I302_04475"/>
<dbReference type="EMBL" id="KI894020">
    <property type="protein sequence ID" value="OCF26786.1"/>
    <property type="molecule type" value="Genomic_DNA"/>
</dbReference>
<organism evidence="2">
    <name type="scientific">Kwoniella bestiolae CBS 10118</name>
    <dbReference type="NCBI Taxonomy" id="1296100"/>
    <lineage>
        <taxon>Eukaryota</taxon>
        <taxon>Fungi</taxon>
        <taxon>Dikarya</taxon>
        <taxon>Basidiomycota</taxon>
        <taxon>Agaricomycotina</taxon>
        <taxon>Tremellomycetes</taxon>
        <taxon>Tremellales</taxon>
        <taxon>Cryptococcaceae</taxon>
        <taxon>Kwoniella</taxon>
    </lineage>
</organism>
<dbReference type="AlphaFoldDB" id="A0A1B9G6Z2"/>
<keyword evidence="4" id="KW-1185">Reference proteome</keyword>
<reference evidence="3" key="2">
    <citation type="submission" date="2013-07" db="EMBL/GenBank/DDBJ databases">
        <authorList>
            <consortium name="The Broad Institute Genome Sequencing Platform"/>
            <person name="Cuomo C."/>
            <person name="Litvintseva A."/>
            <person name="Chen Y."/>
            <person name="Heitman J."/>
            <person name="Sun S."/>
            <person name="Springer D."/>
            <person name="Dromer F."/>
            <person name="Young S.K."/>
            <person name="Zeng Q."/>
            <person name="Gargeya S."/>
            <person name="Fitzgerald M."/>
            <person name="Abouelleil A."/>
            <person name="Alvarado L."/>
            <person name="Berlin A.M."/>
            <person name="Chapman S.B."/>
            <person name="Dewar J."/>
            <person name="Goldberg J."/>
            <person name="Griggs A."/>
            <person name="Gujja S."/>
            <person name="Hansen M."/>
            <person name="Howarth C."/>
            <person name="Imamovic A."/>
            <person name="Larimer J."/>
            <person name="McCowan C."/>
            <person name="Murphy C."/>
            <person name="Pearson M."/>
            <person name="Priest M."/>
            <person name="Roberts A."/>
            <person name="Saif S."/>
            <person name="Shea T."/>
            <person name="Sykes S."/>
            <person name="Wortman J."/>
            <person name="Nusbaum C."/>
            <person name="Birren B."/>
        </authorList>
    </citation>
    <scope>NUCLEOTIDE SEQUENCE</scope>
    <source>
        <strain evidence="3">CBS 10118</strain>
    </source>
</reference>
<dbReference type="RefSeq" id="XP_019047856.1">
    <property type="nucleotide sequence ID" value="XM_019191108.1"/>
</dbReference>
<gene>
    <name evidence="2" type="ORF">I302_04475</name>
    <name evidence="3" type="ORF">I302_101100</name>
</gene>
<dbReference type="Proteomes" id="UP000092730">
    <property type="component" value="Chromosome 1"/>
</dbReference>
<accession>A0A1B9G6Z2</accession>
<protein>
    <submittedName>
        <fullName evidence="2">Uncharacterized protein</fullName>
    </submittedName>
</protein>
<evidence type="ECO:0000313" key="4">
    <source>
        <dbReference type="Proteomes" id="UP000092730"/>
    </source>
</evidence>
<dbReference type="KEGG" id="kbi:30208874"/>
<feature type="compositionally biased region" description="Polar residues" evidence="1">
    <location>
        <begin position="230"/>
        <end position="243"/>
    </location>
</feature>
<evidence type="ECO:0000313" key="3">
    <source>
        <dbReference type="EMBL" id="WVW79135.1"/>
    </source>
</evidence>
<reference evidence="3" key="4">
    <citation type="submission" date="2024-02" db="EMBL/GenBank/DDBJ databases">
        <title>Comparative genomics of Cryptococcus and Kwoniella reveals pathogenesis evolution and contrasting modes of karyotype evolution via chromosome fusion or intercentromeric recombination.</title>
        <authorList>
            <person name="Coelho M.A."/>
            <person name="David-Palma M."/>
            <person name="Shea T."/>
            <person name="Bowers K."/>
            <person name="McGinley-Smith S."/>
            <person name="Mohammad A.W."/>
            <person name="Gnirke A."/>
            <person name="Yurkov A.M."/>
            <person name="Nowrousian M."/>
            <person name="Sun S."/>
            <person name="Cuomo C.A."/>
            <person name="Heitman J."/>
        </authorList>
    </citation>
    <scope>NUCLEOTIDE SEQUENCE</scope>
    <source>
        <strain evidence="3">CBS 10118</strain>
    </source>
</reference>
<dbReference type="EMBL" id="CP144541">
    <property type="protein sequence ID" value="WVW79135.1"/>
    <property type="molecule type" value="Genomic_DNA"/>
</dbReference>
<dbReference type="GeneID" id="30208874"/>
<feature type="compositionally biased region" description="Polar residues" evidence="1">
    <location>
        <begin position="1"/>
        <end position="10"/>
    </location>
</feature>
<evidence type="ECO:0000313" key="2">
    <source>
        <dbReference type="EMBL" id="OCF26786.1"/>
    </source>
</evidence>
<reference evidence="2" key="3">
    <citation type="submission" date="2014-01" db="EMBL/GenBank/DDBJ databases">
        <title>Evolution of pathogenesis and genome organization in the Tremellales.</title>
        <authorList>
            <person name="Cuomo C."/>
            <person name="Litvintseva A."/>
            <person name="Heitman J."/>
            <person name="Chen Y."/>
            <person name="Sun S."/>
            <person name="Springer D."/>
            <person name="Dromer F."/>
            <person name="Young S."/>
            <person name="Zeng Q."/>
            <person name="Chapman S."/>
            <person name="Gujja S."/>
            <person name="Saif S."/>
            <person name="Birren B."/>
        </authorList>
    </citation>
    <scope>NUCLEOTIDE SEQUENCE</scope>
    <source>
        <strain evidence="2">CBS 10118</strain>
    </source>
</reference>
<evidence type="ECO:0000256" key="1">
    <source>
        <dbReference type="SAM" id="MobiDB-lite"/>
    </source>
</evidence>
<feature type="region of interest" description="Disordered" evidence="1">
    <location>
        <begin position="204"/>
        <end position="243"/>
    </location>
</feature>
<reference evidence="2" key="1">
    <citation type="submission" date="2013-07" db="EMBL/GenBank/DDBJ databases">
        <title>The Genome Sequence of Cryptococcus bestiolae CBS10118.</title>
        <authorList>
            <consortium name="The Broad Institute Genome Sequencing Platform"/>
            <person name="Cuomo C."/>
            <person name="Litvintseva A."/>
            <person name="Chen Y."/>
            <person name="Heitman J."/>
            <person name="Sun S."/>
            <person name="Springer D."/>
            <person name="Dromer F."/>
            <person name="Young S.K."/>
            <person name="Zeng Q."/>
            <person name="Gargeya S."/>
            <person name="Fitzgerald M."/>
            <person name="Abouelleil A."/>
            <person name="Alvarado L."/>
            <person name="Berlin A.M."/>
            <person name="Chapman S.B."/>
            <person name="Dewar J."/>
            <person name="Goldberg J."/>
            <person name="Griggs A."/>
            <person name="Gujja S."/>
            <person name="Hansen M."/>
            <person name="Howarth C."/>
            <person name="Imamovic A."/>
            <person name="Larimer J."/>
            <person name="McCowan C."/>
            <person name="Murphy C."/>
            <person name="Pearson M."/>
            <person name="Priest M."/>
            <person name="Roberts A."/>
            <person name="Saif S."/>
            <person name="Shea T."/>
            <person name="Sykes S."/>
            <person name="Wortman J."/>
            <person name="Nusbaum C."/>
            <person name="Birren B."/>
        </authorList>
    </citation>
    <scope>NUCLEOTIDE SEQUENCE [LARGE SCALE GENOMIC DNA]</scope>
    <source>
        <strain evidence="2">CBS 10118</strain>
    </source>
</reference>
<feature type="region of interest" description="Disordered" evidence="1">
    <location>
        <begin position="1"/>
        <end position="21"/>
    </location>
</feature>
<sequence length="243" mass="27129">MFTEKTSLGSPSGRPKTFDELTETERRQLLPAVFSVLNKRKPLLARSRLNDWYNKADYFSAPELLFDLAVRAYYTMPGVKFMPTEAASQTGDQLSIWFCRLLYLNEFSAEFSPHERTMMLNDLKLASAVIGTTLFQFGAYKKDAYEVKPTFQDLIDGSVDVCLKGLGISAGIDVEDHLRRAVTPFPTRGYRERSAIGASGEFVDTPMSGKGELPEPISTENKRTRFLPCQTPSVRSATARGSA</sequence>